<protein>
    <recommendedName>
        <fullName evidence="4">Secreted protein</fullName>
    </recommendedName>
</protein>
<evidence type="ECO:0000313" key="2">
    <source>
        <dbReference type="EMBL" id="PUZ63522.1"/>
    </source>
</evidence>
<reference evidence="2 3" key="1">
    <citation type="submission" date="2018-04" db="EMBL/GenBank/DDBJ databases">
        <title>WGS assembly of Panicum hallii var. hallii HAL2.</title>
        <authorList>
            <person name="Lovell J."/>
            <person name="Jenkins J."/>
            <person name="Lowry D."/>
            <person name="Mamidi S."/>
            <person name="Sreedasyam A."/>
            <person name="Weng X."/>
            <person name="Barry K."/>
            <person name="Bonette J."/>
            <person name="Campitelli B."/>
            <person name="Daum C."/>
            <person name="Gordon S."/>
            <person name="Gould B."/>
            <person name="Lipzen A."/>
            <person name="MacQueen A."/>
            <person name="Palacio-Mejia J."/>
            <person name="Plott C."/>
            <person name="Shakirov E."/>
            <person name="Shu S."/>
            <person name="Yoshinaga Y."/>
            <person name="Zane M."/>
            <person name="Rokhsar D."/>
            <person name="Grimwood J."/>
            <person name="Schmutz J."/>
            <person name="Juenger T."/>
        </authorList>
    </citation>
    <scope>NUCLEOTIDE SEQUENCE [LARGE SCALE GENOMIC DNA]</scope>
    <source>
        <strain evidence="3">cv. HAL2</strain>
    </source>
</reference>
<organism evidence="2 3">
    <name type="scientific">Panicum hallii var. hallii</name>
    <dbReference type="NCBI Taxonomy" id="1504633"/>
    <lineage>
        <taxon>Eukaryota</taxon>
        <taxon>Viridiplantae</taxon>
        <taxon>Streptophyta</taxon>
        <taxon>Embryophyta</taxon>
        <taxon>Tracheophyta</taxon>
        <taxon>Spermatophyta</taxon>
        <taxon>Magnoliopsida</taxon>
        <taxon>Liliopsida</taxon>
        <taxon>Poales</taxon>
        <taxon>Poaceae</taxon>
        <taxon>PACMAD clade</taxon>
        <taxon>Panicoideae</taxon>
        <taxon>Panicodae</taxon>
        <taxon>Paniceae</taxon>
        <taxon>Panicinae</taxon>
        <taxon>Panicum</taxon>
        <taxon>Panicum sect. Panicum</taxon>
    </lineage>
</organism>
<evidence type="ECO:0000256" key="1">
    <source>
        <dbReference type="SAM" id="SignalP"/>
    </source>
</evidence>
<name>A0A2T7E6R7_9POAL</name>
<dbReference type="Gramene" id="PUZ63522">
    <property type="protein sequence ID" value="PUZ63522"/>
    <property type="gene ID" value="GQ55_3G074200"/>
</dbReference>
<dbReference type="AlphaFoldDB" id="A0A2T7E6R7"/>
<dbReference type="EMBL" id="CM009751">
    <property type="protein sequence ID" value="PUZ63522.1"/>
    <property type="molecule type" value="Genomic_DNA"/>
</dbReference>
<sequence>MFSSRKRQRMLHPRFRPTALLSLKLAFAVALAVSCCATSPSAAHAPARPSPPAEVPRLRSCLRFISPASHATSKVSSWQPHPGRFFLEAAMQVRRRWMS</sequence>
<proteinExistence type="predicted"/>
<accession>A0A2T7E6R7</accession>
<gene>
    <name evidence="2" type="ORF">GQ55_3G074200</name>
</gene>
<feature type="signal peptide" evidence="1">
    <location>
        <begin position="1"/>
        <end position="32"/>
    </location>
</feature>
<evidence type="ECO:0008006" key="4">
    <source>
        <dbReference type="Google" id="ProtNLM"/>
    </source>
</evidence>
<keyword evidence="3" id="KW-1185">Reference proteome</keyword>
<evidence type="ECO:0000313" key="3">
    <source>
        <dbReference type="Proteomes" id="UP000244336"/>
    </source>
</evidence>
<feature type="chain" id="PRO_5015457563" description="Secreted protein" evidence="1">
    <location>
        <begin position="33"/>
        <end position="99"/>
    </location>
</feature>
<dbReference type="Proteomes" id="UP000244336">
    <property type="component" value="Chromosome 3"/>
</dbReference>
<dbReference type="PROSITE" id="PS51257">
    <property type="entry name" value="PROKAR_LIPOPROTEIN"/>
    <property type="match status" value="1"/>
</dbReference>
<keyword evidence="1" id="KW-0732">Signal</keyword>